<sequence length="463" mass="52093">MKDFLAKILYFILALIILMCVYIGLCAVNPGLSEPLKQVVADIEEKKRISAESAAAASSEASATETSLEEETEKESEAEKVSTDGPETAHPYNFDLTYKDYVDAWDDSVVDEDFKNSPDYKEFVDAFIKPAEDADEGDYPKDSSHMLSPQPEIVDIEDEKEAQEIIDSVDQGENGVGLEFDELYYPYYHMLNDRCKALYRQMYANAVALNTKFAPINEATTNKEVESAFCCLLDDHPELFWVDISYYFQYDYDGNVIEFDFDFYKNFNDIASARGKFETTALNLAAGAKNLSSPYEKELYIHDMIVDKLNYQYNSLDQSAYSSVVQDYTVCAGYARCFQYLMQLVEVPTYNCHGWGGSERHAWNIVKLDDGFHNVDCTWDDSLAGYDYFNLSDSENKSHRRMEFSVYLPPCVSSDYKPASGQENIDSSSATSSDANNGNISIEVEDNGSTITIKAEASASVGN</sequence>
<feature type="compositionally biased region" description="Low complexity" evidence="1">
    <location>
        <begin position="52"/>
        <end position="66"/>
    </location>
</feature>
<reference evidence="5" key="1">
    <citation type="submission" date="2016-10" db="EMBL/GenBank/DDBJ databases">
        <authorList>
            <person name="Varghese N."/>
            <person name="Submissions S."/>
        </authorList>
    </citation>
    <scope>NUCLEOTIDE SEQUENCE [LARGE SCALE GENOMIC DNA]</scope>
    <source>
        <strain evidence="5">P18</strain>
    </source>
</reference>
<dbReference type="RefSeq" id="WP_074891418.1">
    <property type="nucleotide sequence ID" value="NZ_FOXO01000036.1"/>
</dbReference>
<dbReference type="InterPro" id="IPR038765">
    <property type="entry name" value="Papain-like_cys_pep_sf"/>
</dbReference>
<evidence type="ECO:0000256" key="2">
    <source>
        <dbReference type="SAM" id="Phobius"/>
    </source>
</evidence>
<dbReference type="SUPFAM" id="SSF54001">
    <property type="entry name" value="Cysteine proteinases"/>
    <property type="match status" value="1"/>
</dbReference>
<organism evidence="4 5">
    <name type="scientific">Butyrivibrio proteoclasticus</name>
    <dbReference type="NCBI Taxonomy" id="43305"/>
    <lineage>
        <taxon>Bacteria</taxon>
        <taxon>Bacillati</taxon>
        <taxon>Bacillota</taxon>
        <taxon>Clostridia</taxon>
        <taxon>Lachnospirales</taxon>
        <taxon>Lachnospiraceae</taxon>
        <taxon>Butyrivibrio</taxon>
    </lineage>
</organism>
<feature type="domain" description="Transglutaminase-like" evidence="3">
    <location>
        <begin position="288"/>
        <end position="376"/>
    </location>
</feature>
<dbReference type="Gene3D" id="3.10.620.30">
    <property type="match status" value="1"/>
</dbReference>
<feature type="compositionally biased region" description="Low complexity" evidence="1">
    <location>
        <begin position="426"/>
        <end position="437"/>
    </location>
</feature>
<dbReference type="Pfam" id="PF01841">
    <property type="entry name" value="Transglut_core"/>
    <property type="match status" value="1"/>
</dbReference>
<dbReference type="EMBL" id="FOXO01000036">
    <property type="protein sequence ID" value="SFQ34376.1"/>
    <property type="molecule type" value="Genomic_DNA"/>
</dbReference>
<evidence type="ECO:0000313" key="5">
    <source>
        <dbReference type="Proteomes" id="UP000182624"/>
    </source>
</evidence>
<evidence type="ECO:0000256" key="1">
    <source>
        <dbReference type="SAM" id="MobiDB-lite"/>
    </source>
</evidence>
<keyword evidence="2" id="KW-0472">Membrane</keyword>
<dbReference type="OrthoDB" id="9788327at2"/>
<keyword evidence="2" id="KW-0812">Transmembrane</keyword>
<dbReference type="AlphaFoldDB" id="A0A1I5XRC7"/>
<dbReference type="InterPro" id="IPR002931">
    <property type="entry name" value="Transglutaminase-like"/>
</dbReference>
<feature type="region of interest" description="Disordered" evidence="1">
    <location>
        <begin position="52"/>
        <end position="89"/>
    </location>
</feature>
<name>A0A1I5XRC7_9FIRM</name>
<gene>
    <name evidence="4" type="ORF">SAMN04487928_13622</name>
</gene>
<evidence type="ECO:0000313" key="4">
    <source>
        <dbReference type="EMBL" id="SFQ34376.1"/>
    </source>
</evidence>
<keyword evidence="5" id="KW-1185">Reference proteome</keyword>
<dbReference type="Proteomes" id="UP000182624">
    <property type="component" value="Unassembled WGS sequence"/>
</dbReference>
<protein>
    <recommendedName>
        <fullName evidence="3">Transglutaminase-like domain-containing protein</fullName>
    </recommendedName>
</protein>
<keyword evidence="2" id="KW-1133">Transmembrane helix</keyword>
<feature type="transmembrane region" description="Helical" evidence="2">
    <location>
        <begin position="7"/>
        <end position="25"/>
    </location>
</feature>
<feature type="region of interest" description="Disordered" evidence="1">
    <location>
        <begin position="419"/>
        <end position="447"/>
    </location>
</feature>
<accession>A0A1I5XRC7</accession>
<proteinExistence type="predicted"/>
<evidence type="ECO:0000259" key="3">
    <source>
        <dbReference type="Pfam" id="PF01841"/>
    </source>
</evidence>